<gene>
    <name evidence="6" type="ORF">A7D00_4847</name>
</gene>
<comment type="similarity">
    <text evidence="2">Belongs to the SVF1 family.</text>
</comment>
<dbReference type="InterPro" id="IPR013931">
    <property type="entry name" value="Svf1-like_N"/>
</dbReference>
<dbReference type="Pfam" id="PF08622">
    <property type="entry name" value="Svf1"/>
    <property type="match status" value="1"/>
</dbReference>
<dbReference type="GO" id="GO:0005737">
    <property type="term" value="C:cytoplasm"/>
    <property type="evidence" value="ECO:0007669"/>
    <property type="project" value="UniProtKB-SubCell"/>
</dbReference>
<comment type="caution">
    <text evidence="6">The sequence shown here is derived from an EMBL/GenBank/DDBJ whole genome shotgun (WGS) entry which is preliminary data.</text>
</comment>
<dbReference type="EMBL" id="LHPN01000007">
    <property type="protein sequence ID" value="OAL71184.1"/>
    <property type="molecule type" value="Genomic_DNA"/>
</dbReference>
<feature type="domain" description="Svf1-like C-terminal" evidence="5">
    <location>
        <begin position="245"/>
        <end position="405"/>
    </location>
</feature>
<evidence type="ECO:0000256" key="3">
    <source>
        <dbReference type="ARBA" id="ARBA00022490"/>
    </source>
</evidence>
<dbReference type="SUPFAM" id="SSF159245">
    <property type="entry name" value="AttH-like"/>
    <property type="match status" value="1"/>
</dbReference>
<evidence type="ECO:0000313" key="6">
    <source>
        <dbReference type="EMBL" id="OAL71184.1"/>
    </source>
</evidence>
<organism evidence="6 7">
    <name type="scientific">Trichophyton violaceum</name>
    <dbReference type="NCBI Taxonomy" id="34388"/>
    <lineage>
        <taxon>Eukaryota</taxon>
        <taxon>Fungi</taxon>
        <taxon>Dikarya</taxon>
        <taxon>Ascomycota</taxon>
        <taxon>Pezizomycotina</taxon>
        <taxon>Eurotiomycetes</taxon>
        <taxon>Eurotiomycetidae</taxon>
        <taxon>Onygenales</taxon>
        <taxon>Arthrodermataceae</taxon>
        <taxon>Trichophyton</taxon>
    </lineage>
</organism>
<protein>
    <submittedName>
        <fullName evidence="6">SVP1-like protein</fullName>
    </submittedName>
</protein>
<dbReference type="OrthoDB" id="2590239at2759"/>
<dbReference type="PANTHER" id="PTHR47107:SF1">
    <property type="entry name" value="CERAMIDE-BINDING PROTEIN SVF1-RELATED"/>
    <property type="match status" value="1"/>
</dbReference>
<dbReference type="GO" id="GO:0006979">
    <property type="term" value="P:response to oxidative stress"/>
    <property type="evidence" value="ECO:0007669"/>
    <property type="project" value="InterPro"/>
</dbReference>
<proteinExistence type="inferred from homology"/>
<dbReference type="Pfam" id="PF17187">
    <property type="entry name" value="Svf1_C"/>
    <property type="match status" value="1"/>
</dbReference>
<dbReference type="PANTHER" id="PTHR47107">
    <property type="entry name" value="SVF1-LIKE PROTEIN YDR222W-RELATED"/>
    <property type="match status" value="1"/>
</dbReference>
<reference evidence="6 7" key="1">
    <citation type="submission" date="2016-05" db="EMBL/GenBank/DDBJ databases">
        <title>Genome sequencing of Trichophyton violaceum CMCC(F)T3l isolated from hair.</title>
        <authorList>
            <person name="Zhan P."/>
            <person name="Tao Y."/>
            <person name="Liu W."/>
        </authorList>
    </citation>
    <scope>NUCLEOTIDE SEQUENCE [LARGE SCALE GENOMIC DNA]</scope>
    <source>
        <strain evidence="7">CMCC(F)T3l</strain>
    </source>
</reference>
<keyword evidence="3" id="KW-0963">Cytoplasm</keyword>
<dbReference type="AlphaFoldDB" id="A0A178FGL8"/>
<feature type="domain" description="Svf1-like N-terminal" evidence="4">
    <location>
        <begin position="54"/>
        <end position="213"/>
    </location>
</feature>
<evidence type="ECO:0000259" key="4">
    <source>
        <dbReference type="Pfam" id="PF08622"/>
    </source>
</evidence>
<comment type="subcellular location">
    <subcellularLocation>
        <location evidence="1">Cytoplasm</location>
    </subcellularLocation>
</comment>
<evidence type="ECO:0000256" key="2">
    <source>
        <dbReference type="ARBA" id="ARBA00009069"/>
    </source>
</evidence>
<dbReference type="InterPro" id="IPR051385">
    <property type="entry name" value="Ceramide-binding_SVF1"/>
</dbReference>
<evidence type="ECO:0000313" key="7">
    <source>
        <dbReference type="Proteomes" id="UP000243519"/>
    </source>
</evidence>
<accession>A0A178FGL8</accession>
<name>A0A178FGL8_TRIVO</name>
<evidence type="ECO:0000259" key="5">
    <source>
        <dbReference type="Pfam" id="PF17187"/>
    </source>
</evidence>
<dbReference type="Proteomes" id="UP000243519">
    <property type="component" value="Unassembled WGS sequence"/>
</dbReference>
<keyword evidence="7" id="KW-1185">Reference proteome</keyword>
<sequence>MNWFKQTLANVAGTQEPIYGPTAIQSVVDQAKTIPYTEVNKDHLRWAAMQSTCVETQTFYLFSDNGDVASLQLIYNNVVGLHTTCQFNCKVFSKDPAKPHLWASDPVQNHIFAEDMLSFGGDNVAITLNDEGTAYTIKSAINEDSLVNVTITRTAPGFVAGKDGISTFGTDPMNPWGSMRHAFWPRCKVEGSIITREREIDFAGKGFFVHALQGMKPHHLGMLPTPLNSVSYNSWIPILTIRFLVIAARWNFVDFQSPTFSASMMEYTTPPSYGSTVVNVGGVAKDGEIIYAGAPNSITHTEATQDSENDWPEPTALKITWSGKTANGKLFEAIIEGSLGQRMDRIDVMAEVPGLIKSLVGSVAGTRPYVYQFIPPHKLPIKIKVGDGEEITEEGTLLMEATFIS</sequence>
<dbReference type="InterPro" id="IPR033394">
    <property type="entry name" value="Svf1-like_C"/>
</dbReference>
<evidence type="ECO:0000256" key="1">
    <source>
        <dbReference type="ARBA" id="ARBA00004496"/>
    </source>
</evidence>